<comment type="caution">
    <text evidence="2">The sequence shown here is derived from an EMBL/GenBank/DDBJ whole genome shotgun (WGS) entry which is preliminary data.</text>
</comment>
<dbReference type="GeneID" id="68316835"/>
<accession>A0A9P8DEJ3</accession>
<dbReference type="Proteomes" id="UP000827133">
    <property type="component" value="Unassembled WGS sequence"/>
</dbReference>
<evidence type="ECO:0000313" key="3">
    <source>
        <dbReference type="Proteomes" id="UP000827133"/>
    </source>
</evidence>
<dbReference type="EMBL" id="JAHBCI010000006">
    <property type="protein sequence ID" value="KAG9500499.1"/>
    <property type="molecule type" value="Genomic_DNA"/>
</dbReference>
<feature type="region of interest" description="Disordered" evidence="1">
    <location>
        <begin position="1"/>
        <end position="92"/>
    </location>
</feature>
<dbReference type="KEGG" id="fmu:J7337_008979"/>
<proteinExistence type="predicted"/>
<protein>
    <submittedName>
        <fullName evidence="2">Uncharacterized protein</fullName>
    </submittedName>
</protein>
<dbReference type="RefSeq" id="XP_044679499.1">
    <property type="nucleotide sequence ID" value="XM_044826582.1"/>
</dbReference>
<name>A0A9P8DEJ3_9HYPO</name>
<organism evidence="2 3">
    <name type="scientific">Fusarium musae</name>
    <dbReference type="NCBI Taxonomy" id="1042133"/>
    <lineage>
        <taxon>Eukaryota</taxon>
        <taxon>Fungi</taxon>
        <taxon>Dikarya</taxon>
        <taxon>Ascomycota</taxon>
        <taxon>Pezizomycotina</taxon>
        <taxon>Sordariomycetes</taxon>
        <taxon>Hypocreomycetidae</taxon>
        <taxon>Hypocreales</taxon>
        <taxon>Nectriaceae</taxon>
        <taxon>Fusarium</taxon>
    </lineage>
</organism>
<feature type="compositionally biased region" description="Low complexity" evidence="1">
    <location>
        <begin position="54"/>
        <end position="82"/>
    </location>
</feature>
<feature type="compositionally biased region" description="Basic residues" evidence="1">
    <location>
        <begin position="44"/>
        <end position="53"/>
    </location>
</feature>
<gene>
    <name evidence="2" type="ORF">J7337_008979</name>
</gene>
<evidence type="ECO:0000256" key="1">
    <source>
        <dbReference type="SAM" id="MobiDB-lite"/>
    </source>
</evidence>
<feature type="compositionally biased region" description="Polar residues" evidence="1">
    <location>
        <begin position="1"/>
        <end position="15"/>
    </location>
</feature>
<dbReference type="AlphaFoldDB" id="A0A9P8DEJ3"/>
<sequence length="222" mass="24680">MTNPDSVNAITLQQHKGTDQAWAKRALPSSDTSIVVSGGSPESRRRKRRRHGSLSRITPPSTSSSVTSSFVPSTSRSAASPSAPDPHGDERNIERQTVLLYTEQIAEIDTSQFDIATADGFYVEYLIQKQEEESHPIESHDEAQYVAFDDDDATTVIPTGPSTFEENGGFQVGIQPAKSHEVDIRSLPNEMTRTWVKPTVRFQYRTTDRRLPSPDEDCLSRT</sequence>
<evidence type="ECO:0000313" key="2">
    <source>
        <dbReference type="EMBL" id="KAG9500499.1"/>
    </source>
</evidence>
<keyword evidence="3" id="KW-1185">Reference proteome</keyword>
<reference evidence="2" key="1">
    <citation type="journal article" date="2021" name="Mol. Plant Microbe Interact.">
        <title>Telomere to telomere genome assembly of Fusarium musae F31, causal agent of crown rot disease of banana.</title>
        <authorList>
            <person name="Degradi L."/>
            <person name="Tava V."/>
            <person name="Kunova A."/>
            <person name="Cortesi P."/>
            <person name="Saracchi M."/>
            <person name="Pasquali M."/>
        </authorList>
    </citation>
    <scope>NUCLEOTIDE SEQUENCE</scope>
    <source>
        <strain evidence="2">F31</strain>
    </source>
</reference>